<comment type="caution">
    <text evidence="3">The sequence shown here is derived from an EMBL/GenBank/DDBJ whole genome shotgun (WGS) entry which is preliminary data.</text>
</comment>
<dbReference type="Gene3D" id="3.10.490.10">
    <property type="entry name" value="Gamma-glutamyl cyclotransferase-like"/>
    <property type="match status" value="1"/>
</dbReference>
<dbReference type="Gene3D" id="1.20.58.1700">
    <property type="match status" value="1"/>
</dbReference>
<evidence type="ECO:0000313" key="3">
    <source>
        <dbReference type="EMBL" id="PJK30342.1"/>
    </source>
</evidence>
<dbReference type="EMBL" id="PHIG01000029">
    <property type="protein sequence ID" value="PJK30342.1"/>
    <property type="molecule type" value="Genomic_DNA"/>
</dbReference>
<dbReference type="SUPFAM" id="SSF75304">
    <property type="entry name" value="Amidase signature (AS) enzymes"/>
    <property type="match status" value="1"/>
</dbReference>
<dbReference type="PANTHER" id="PTHR11895:SF169">
    <property type="entry name" value="GLUTAMYL-TRNA(GLN) AMIDOTRANSFERASE"/>
    <property type="match status" value="1"/>
</dbReference>
<feature type="domain" description="Amidase" evidence="1">
    <location>
        <begin position="21"/>
        <end position="433"/>
    </location>
</feature>
<dbReference type="Pfam" id="PF21986">
    <property type="entry name" value="AH_C"/>
    <property type="match status" value="1"/>
</dbReference>
<gene>
    <name evidence="3" type="primary">atzF</name>
    <name evidence="3" type="ORF">CVT23_07415</name>
</gene>
<dbReference type="OrthoDB" id="7490557at2"/>
<reference evidence="3 4" key="1">
    <citation type="submission" date="2017-11" db="EMBL/GenBank/DDBJ databases">
        <title>Draft genome sequence of Rhizobiales bacterium SY3-13.</title>
        <authorList>
            <person name="Sun C."/>
        </authorList>
    </citation>
    <scope>NUCLEOTIDE SEQUENCE [LARGE SCALE GENOMIC DNA]</scope>
    <source>
        <strain evidence="3 4">SY3-13</strain>
    </source>
</reference>
<evidence type="ECO:0000259" key="1">
    <source>
        <dbReference type="Pfam" id="PF01425"/>
    </source>
</evidence>
<dbReference type="InterPro" id="IPR053844">
    <property type="entry name" value="AH_C"/>
</dbReference>
<proteinExistence type="predicted"/>
<dbReference type="AlphaFoldDB" id="A0A2M9G3P4"/>
<evidence type="ECO:0000313" key="4">
    <source>
        <dbReference type="Proteomes" id="UP000229498"/>
    </source>
</evidence>
<name>A0A2M9G3P4_9PROT</name>
<keyword evidence="3" id="KW-0378">Hydrolase</keyword>
<accession>A0A2M9G3P4</accession>
<dbReference type="GO" id="GO:0016787">
    <property type="term" value="F:hydrolase activity"/>
    <property type="evidence" value="ECO:0007669"/>
    <property type="project" value="UniProtKB-KW"/>
</dbReference>
<sequence>MLTIEALRRALLAGDIRPSEIAAEVARRCDAADPAIWINRMSADALIAEGRRLDGLDPATHPLLGIPFAVKDNIDVAGLPTTAGCPAFEYAPERDAEVVRRLREAGALIVGKTNLDQFATGLVGVRSPYGVPGNSFDPAFVPGGSSSGSAVAVAKGLCAFSLGTDTAGSGRVPAAFNNLVGWKPSKGLLSTTGLVPACRSLDCISVFALTAADAAAVADIVAGFDAADPFSRAMPKDVTGPSDWRGARLGVPLAANLDFFGDGDCEKLFHETVAAAERLGGEPVEIDITPFLDAARLLYEGPWVAERYISVQELIERDPEALHPVTREITLGGRDPKATDLFRAEYRLAELRRAAGDILAGLDLMLLPTAGTIYRIAEVEADPIRLNSNLGRYTNFMNLLDLAGVAVPAGFRPDGMPFGVTLAAPAFHDRRLLALAGALHEETSPLIGAARSPLAAAPPKHGSETDVLEIAVCGAHMSGLSLNGELRDLGGTLVRPARTAGNYRFYALAGPEPARPGLVRVPQGGGAVEVEIWRLPACAVGALLAAIPAPLGLGSIALADGGTVKGFLCEAAATGDARDITAFGSWRRYLDARHKGSAELAETAD</sequence>
<protein>
    <submittedName>
        <fullName evidence="3">Allophanate hydrolase</fullName>
    </submittedName>
</protein>
<dbReference type="NCBIfam" id="NF006043">
    <property type="entry name" value="PRK08186.1"/>
    <property type="match status" value="1"/>
</dbReference>
<organism evidence="3 4">
    <name type="scientific">Minwuia thermotolerans</name>
    <dbReference type="NCBI Taxonomy" id="2056226"/>
    <lineage>
        <taxon>Bacteria</taxon>
        <taxon>Pseudomonadati</taxon>
        <taxon>Pseudomonadota</taxon>
        <taxon>Alphaproteobacteria</taxon>
        <taxon>Minwuiales</taxon>
        <taxon>Minwuiaceae</taxon>
        <taxon>Minwuia</taxon>
    </lineage>
</organism>
<keyword evidence="4" id="KW-1185">Reference proteome</keyword>
<dbReference type="InterPro" id="IPR023631">
    <property type="entry name" value="Amidase_dom"/>
</dbReference>
<dbReference type="Pfam" id="PF01425">
    <property type="entry name" value="Amidase"/>
    <property type="match status" value="1"/>
</dbReference>
<evidence type="ECO:0000259" key="2">
    <source>
        <dbReference type="Pfam" id="PF21986"/>
    </source>
</evidence>
<dbReference type="Gene3D" id="3.90.1300.10">
    <property type="entry name" value="Amidase signature (AS) domain"/>
    <property type="match status" value="1"/>
</dbReference>
<dbReference type="InterPro" id="IPR014085">
    <property type="entry name" value="Allophanate_hydrolase"/>
</dbReference>
<dbReference type="NCBIfam" id="TIGR02713">
    <property type="entry name" value="allophanate_hyd"/>
    <property type="match status" value="1"/>
</dbReference>
<dbReference type="PANTHER" id="PTHR11895">
    <property type="entry name" value="TRANSAMIDASE"/>
    <property type="match status" value="1"/>
</dbReference>
<dbReference type="InterPro" id="IPR000120">
    <property type="entry name" value="Amidase"/>
</dbReference>
<dbReference type="InterPro" id="IPR036928">
    <property type="entry name" value="AS_sf"/>
</dbReference>
<feature type="domain" description="Allophanate hydrolase C-terminal" evidence="2">
    <location>
        <begin position="469"/>
        <end position="590"/>
    </location>
</feature>
<dbReference type="Proteomes" id="UP000229498">
    <property type="component" value="Unassembled WGS sequence"/>
</dbReference>